<feature type="domain" description="Major facilitator superfamily (MFS) profile" evidence="6">
    <location>
        <begin position="1"/>
        <end position="410"/>
    </location>
</feature>
<dbReference type="Gene3D" id="1.20.1250.20">
    <property type="entry name" value="MFS general substrate transporter like domains"/>
    <property type="match status" value="2"/>
</dbReference>
<dbReference type="Pfam" id="PF07690">
    <property type="entry name" value="MFS_1"/>
    <property type="match status" value="1"/>
</dbReference>
<dbReference type="OrthoDB" id="2985014at2759"/>
<dbReference type="FunFam" id="1.20.1250.20:FF:000532">
    <property type="entry name" value="SLC (SoLute Carrier) homolog"/>
    <property type="match status" value="1"/>
</dbReference>
<feature type="transmembrane region" description="Helical" evidence="5">
    <location>
        <begin position="256"/>
        <end position="282"/>
    </location>
</feature>
<dbReference type="EMBL" id="JAACXV010013922">
    <property type="protein sequence ID" value="KAF7271631.1"/>
    <property type="molecule type" value="Genomic_DNA"/>
</dbReference>
<evidence type="ECO:0000256" key="5">
    <source>
        <dbReference type="SAM" id="Phobius"/>
    </source>
</evidence>
<comment type="subcellular location">
    <subcellularLocation>
        <location evidence="1">Membrane</location>
        <topology evidence="1">Multi-pass membrane protein</topology>
    </subcellularLocation>
</comment>
<dbReference type="GO" id="GO:0022857">
    <property type="term" value="F:transmembrane transporter activity"/>
    <property type="evidence" value="ECO:0007669"/>
    <property type="project" value="InterPro"/>
</dbReference>
<gene>
    <name evidence="7" type="ORF">GWI33_015513</name>
</gene>
<keyword evidence="4 5" id="KW-0472">Membrane</keyword>
<comment type="caution">
    <text evidence="7">The sequence shown here is derived from an EMBL/GenBank/DDBJ whole genome shotgun (WGS) entry which is preliminary data.</text>
</comment>
<keyword evidence="3 5" id="KW-1133">Transmembrane helix</keyword>
<feature type="transmembrane region" description="Helical" evidence="5">
    <location>
        <begin position="33"/>
        <end position="53"/>
    </location>
</feature>
<dbReference type="InterPro" id="IPR050382">
    <property type="entry name" value="MFS_Na/Anion_cotransporter"/>
</dbReference>
<organism evidence="7 8">
    <name type="scientific">Rhynchophorus ferrugineus</name>
    <name type="common">Red palm weevil</name>
    <name type="synonym">Curculio ferrugineus</name>
    <dbReference type="NCBI Taxonomy" id="354439"/>
    <lineage>
        <taxon>Eukaryota</taxon>
        <taxon>Metazoa</taxon>
        <taxon>Ecdysozoa</taxon>
        <taxon>Arthropoda</taxon>
        <taxon>Hexapoda</taxon>
        <taxon>Insecta</taxon>
        <taxon>Pterygota</taxon>
        <taxon>Neoptera</taxon>
        <taxon>Endopterygota</taxon>
        <taxon>Coleoptera</taxon>
        <taxon>Polyphaga</taxon>
        <taxon>Cucujiformia</taxon>
        <taxon>Curculionidae</taxon>
        <taxon>Dryophthorinae</taxon>
        <taxon>Rhynchophorus</taxon>
    </lineage>
</organism>
<dbReference type="GO" id="GO:0006820">
    <property type="term" value="P:monoatomic anion transport"/>
    <property type="evidence" value="ECO:0007669"/>
    <property type="project" value="TreeGrafter"/>
</dbReference>
<dbReference type="AlphaFoldDB" id="A0A834M4F0"/>
<feature type="transmembrane region" description="Helical" evidence="5">
    <location>
        <begin position="86"/>
        <end position="107"/>
    </location>
</feature>
<dbReference type="SUPFAM" id="SSF103473">
    <property type="entry name" value="MFS general substrate transporter"/>
    <property type="match status" value="1"/>
</dbReference>
<reference evidence="7" key="1">
    <citation type="submission" date="2020-08" db="EMBL/GenBank/DDBJ databases">
        <title>Genome sequencing and assembly of the red palm weevil Rhynchophorus ferrugineus.</title>
        <authorList>
            <person name="Dias G.B."/>
            <person name="Bergman C.M."/>
            <person name="Manee M."/>
        </authorList>
    </citation>
    <scope>NUCLEOTIDE SEQUENCE</scope>
    <source>
        <strain evidence="7">AA-2017</strain>
        <tissue evidence="7">Whole larva</tissue>
    </source>
</reference>
<evidence type="ECO:0000256" key="1">
    <source>
        <dbReference type="ARBA" id="ARBA00004141"/>
    </source>
</evidence>
<evidence type="ECO:0000256" key="2">
    <source>
        <dbReference type="ARBA" id="ARBA00022692"/>
    </source>
</evidence>
<dbReference type="InterPro" id="IPR011701">
    <property type="entry name" value="MFS"/>
</dbReference>
<feature type="transmembrane region" description="Helical" evidence="5">
    <location>
        <begin position="119"/>
        <end position="144"/>
    </location>
</feature>
<dbReference type="Proteomes" id="UP000625711">
    <property type="component" value="Unassembled WGS sequence"/>
</dbReference>
<dbReference type="PANTHER" id="PTHR11662:SF280">
    <property type="entry name" value="FI21844P1-RELATED"/>
    <property type="match status" value="1"/>
</dbReference>
<name>A0A834M4F0_RHYFE</name>
<feature type="transmembrane region" description="Helical" evidence="5">
    <location>
        <begin position="351"/>
        <end position="374"/>
    </location>
</feature>
<evidence type="ECO:0000313" key="8">
    <source>
        <dbReference type="Proteomes" id="UP000625711"/>
    </source>
</evidence>
<evidence type="ECO:0000256" key="3">
    <source>
        <dbReference type="ARBA" id="ARBA00022989"/>
    </source>
</evidence>
<keyword evidence="8" id="KW-1185">Reference proteome</keyword>
<feature type="transmembrane region" description="Helical" evidence="5">
    <location>
        <begin position="319"/>
        <end position="339"/>
    </location>
</feature>
<evidence type="ECO:0000259" key="6">
    <source>
        <dbReference type="PROSITE" id="PS50850"/>
    </source>
</evidence>
<dbReference type="GO" id="GO:0016020">
    <property type="term" value="C:membrane"/>
    <property type="evidence" value="ECO:0007669"/>
    <property type="project" value="UniProtKB-SubCell"/>
</dbReference>
<dbReference type="PROSITE" id="PS50850">
    <property type="entry name" value="MFS"/>
    <property type="match status" value="1"/>
</dbReference>
<feature type="transmembrane region" description="Helical" evidence="5">
    <location>
        <begin position="150"/>
        <end position="172"/>
    </location>
</feature>
<dbReference type="InterPro" id="IPR036259">
    <property type="entry name" value="MFS_trans_sf"/>
</dbReference>
<feature type="transmembrane region" description="Helical" evidence="5">
    <location>
        <begin position="386"/>
        <end position="407"/>
    </location>
</feature>
<dbReference type="PANTHER" id="PTHR11662">
    <property type="entry name" value="SOLUTE CARRIER FAMILY 17"/>
    <property type="match status" value="1"/>
</dbReference>
<accession>A0A834M4F0</accession>
<dbReference type="InterPro" id="IPR020846">
    <property type="entry name" value="MFS_dom"/>
</dbReference>
<evidence type="ECO:0000256" key="4">
    <source>
        <dbReference type="ARBA" id="ARBA00023136"/>
    </source>
</evidence>
<feature type="transmembrane region" description="Helical" evidence="5">
    <location>
        <begin position="60"/>
        <end position="80"/>
    </location>
</feature>
<protein>
    <recommendedName>
        <fullName evidence="6">Major facilitator superfamily (MFS) profile domain-containing protein</fullName>
    </recommendedName>
</protein>
<keyword evidence="2 5" id="KW-0812">Transmembrane</keyword>
<feature type="transmembrane region" description="Helical" evidence="5">
    <location>
        <begin position="294"/>
        <end position="313"/>
    </location>
</feature>
<evidence type="ECO:0000313" key="7">
    <source>
        <dbReference type="EMBL" id="KAF7271631.1"/>
    </source>
</evidence>
<proteinExistence type="predicted"/>
<sequence>MRTCISVGIVAMTRNDTSNNPDVPTYNWNNPDIILSSFFWSYAALQFFAGHLAQVFGTKWFLLATMFVNSLCSILIPLFADQFGANGVMFCRILQGLFQGFMLPLINNMLGRWVPPSEASLLSSMVFSGAYVGIIGSMIITGYFSASPLGWPYAFYFFGALGLIWCVFWLIFSAESPASHRTISNEEKKYIQHSLGQQSDHLLDTKTVPWRAIITSLPYWAIIVAAIGESWSNTLINSELPNYLSNGVGLNIQDSSIFSAVPLAVALVVSLLCGPIAGYTINKGIMSKVNSRRLFHAIASFVSAIGLVALSYIEDKTLVALILIITVGSGSTTVSSHLVNGIDIAPRYAGVLAGISNGCGQLVAILAPVLVHFVVTDKTDKQLWRIMFIVASIIIAATGTFFIVFCSGERQWWDDGKQNKKKSDAEPPAYGVTNKAFETEVTA</sequence>